<dbReference type="InterPro" id="IPR018239">
    <property type="entry name" value="DNA_ligase_AS"/>
</dbReference>
<dbReference type="SUPFAM" id="SSF56091">
    <property type="entry name" value="DNA ligase/mRNA capping enzyme, catalytic domain"/>
    <property type="match status" value="1"/>
</dbReference>
<dbReference type="InterPro" id="IPR010994">
    <property type="entry name" value="RuvA_2-like"/>
</dbReference>
<feature type="active site" description="N6-AMP-lysine intermediate" evidence="12">
    <location>
        <position position="118"/>
    </location>
</feature>
<dbReference type="InterPro" id="IPR001679">
    <property type="entry name" value="DNA_ligase"/>
</dbReference>
<name>A0ABR7NKH3_9FIRM</name>
<dbReference type="SMART" id="SM00532">
    <property type="entry name" value="LIGANc"/>
    <property type="match status" value="1"/>
</dbReference>
<dbReference type="InterPro" id="IPR013840">
    <property type="entry name" value="DNAligase_N"/>
</dbReference>
<dbReference type="InterPro" id="IPR033136">
    <property type="entry name" value="DNA_ligase_CS"/>
</dbReference>
<dbReference type="SMART" id="SM00292">
    <property type="entry name" value="BRCT"/>
    <property type="match status" value="1"/>
</dbReference>
<dbReference type="PROSITE" id="PS01056">
    <property type="entry name" value="DNA_LIGASE_N2"/>
    <property type="match status" value="1"/>
</dbReference>
<dbReference type="EC" id="6.5.1.2" evidence="12 13"/>
<dbReference type="RefSeq" id="WP_262400215.1">
    <property type="nucleotide sequence ID" value="NZ_JACRTB010000014.1"/>
</dbReference>
<dbReference type="EMBL" id="JACRTB010000014">
    <property type="protein sequence ID" value="MBC8576715.1"/>
    <property type="molecule type" value="Genomic_DNA"/>
</dbReference>
<dbReference type="Pfam" id="PF12826">
    <property type="entry name" value="HHH_2"/>
    <property type="match status" value="1"/>
</dbReference>
<dbReference type="InterPro" id="IPR013839">
    <property type="entry name" value="DNAligase_adenylation"/>
</dbReference>
<evidence type="ECO:0000256" key="5">
    <source>
        <dbReference type="ARBA" id="ARBA00022763"/>
    </source>
</evidence>
<dbReference type="Gene3D" id="1.10.287.610">
    <property type="entry name" value="Helix hairpin bin"/>
    <property type="match status" value="1"/>
</dbReference>
<evidence type="ECO:0000256" key="7">
    <source>
        <dbReference type="ARBA" id="ARBA00022842"/>
    </source>
</evidence>
<dbReference type="NCBIfam" id="TIGR00575">
    <property type="entry name" value="dnlj"/>
    <property type="match status" value="1"/>
</dbReference>
<keyword evidence="2 12" id="KW-0436">Ligase</keyword>
<dbReference type="PROSITE" id="PS50172">
    <property type="entry name" value="BRCT"/>
    <property type="match status" value="1"/>
</dbReference>
<feature type="binding site" evidence="12">
    <location>
        <position position="139"/>
    </location>
    <ligand>
        <name>NAD(+)</name>
        <dbReference type="ChEBI" id="CHEBI:57540"/>
    </ligand>
</feature>
<evidence type="ECO:0000256" key="6">
    <source>
        <dbReference type="ARBA" id="ARBA00022833"/>
    </source>
</evidence>
<comment type="function">
    <text evidence="1 12">DNA ligase that catalyzes the formation of phosphodiester linkages between 5'-phosphoryl and 3'-hydroxyl groups in double-stranded DNA using NAD as a coenzyme and as the energy source for the reaction. It is essential for DNA replication and repair of damaged DNA.</text>
</comment>
<dbReference type="SMART" id="SM00278">
    <property type="entry name" value="HhH1"/>
    <property type="match status" value="3"/>
</dbReference>
<evidence type="ECO:0000256" key="2">
    <source>
        <dbReference type="ARBA" id="ARBA00022598"/>
    </source>
</evidence>
<keyword evidence="7 12" id="KW-0460">Magnesium</keyword>
<evidence type="ECO:0000256" key="4">
    <source>
        <dbReference type="ARBA" id="ARBA00022723"/>
    </source>
</evidence>
<dbReference type="InterPro" id="IPR012340">
    <property type="entry name" value="NA-bd_OB-fold"/>
</dbReference>
<dbReference type="Pfam" id="PF03120">
    <property type="entry name" value="OB_DNA_ligase"/>
    <property type="match status" value="1"/>
</dbReference>
<dbReference type="Pfam" id="PF01653">
    <property type="entry name" value="DNA_ligase_aden"/>
    <property type="match status" value="1"/>
</dbReference>
<evidence type="ECO:0000256" key="8">
    <source>
        <dbReference type="ARBA" id="ARBA00023027"/>
    </source>
</evidence>
<dbReference type="InterPro" id="IPR004150">
    <property type="entry name" value="NAD_DNA_ligase_OB"/>
</dbReference>
<dbReference type="InterPro" id="IPR001357">
    <property type="entry name" value="BRCT_dom"/>
</dbReference>
<gene>
    <name evidence="12 15" type="primary">ligA</name>
    <name evidence="15" type="ORF">H8717_09920</name>
</gene>
<dbReference type="PIRSF" id="PIRSF001604">
    <property type="entry name" value="LigA"/>
    <property type="match status" value="1"/>
</dbReference>
<comment type="caution">
    <text evidence="15">The sequence shown here is derived from an EMBL/GenBank/DDBJ whole genome shotgun (WGS) entry which is preliminary data.</text>
</comment>
<dbReference type="PANTHER" id="PTHR23389:SF9">
    <property type="entry name" value="DNA LIGASE"/>
    <property type="match status" value="1"/>
</dbReference>
<evidence type="ECO:0000256" key="9">
    <source>
        <dbReference type="ARBA" id="ARBA00023204"/>
    </source>
</evidence>
<dbReference type="Gene3D" id="3.40.50.10190">
    <property type="entry name" value="BRCT domain"/>
    <property type="match status" value="1"/>
</dbReference>
<comment type="catalytic activity">
    <reaction evidence="11 12 13">
        <text>NAD(+) + (deoxyribonucleotide)n-3'-hydroxyl + 5'-phospho-(deoxyribonucleotide)m = (deoxyribonucleotide)n+m + AMP + beta-nicotinamide D-nucleotide.</text>
        <dbReference type="EC" id="6.5.1.2"/>
    </reaction>
</comment>
<feature type="binding site" evidence="12">
    <location>
        <position position="174"/>
    </location>
    <ligand>
        <name>NAD(+)</name>
        <dbReference type="ChEBI" id="CHEBI:57540"/>
    </ligand>
</feature>
<dbReference type="InterPro" id="IPR036420">
    <property type="entry name" value="BRCT_dom_sf"/>
</dbReference>
<dbReference type="SUPFAM" id="SSF47781">
    <property type="entry name" value="RuvA domain 2-like"/>
    <property type="match status" value="1"/>
</dbReference>
<keyword evidence="9 12" id="KW-0234">DNA repair</keyword>
<dbReference type="NCBIfam" id="NF005932">
    <property type="entry name" value="PRK07956.1"/>
    <property type="match status" value="1"/>
</dbReference>
<dbReference type="PANTHER" id="PTHR23389">
    <property type="entry name" value="CHROMOSOME TRANSMISSION FIDELITY FACTOR 18"/>
    <property type="match status" value="1"/>
</dbReference>
<feature type="binding site" evidence="12">
    <location>
        <position position="290"/>
    </location>
    <ligand>
        <name>NAD(+)</name>
        <dbReference type="ChEBI" id="CHEBI:57540"/>
    </ligand>
</feature>
<feature type="binding site" evidence="12">
    <location>
        <position position="314"/>
    </location>
    <ligand>
        <name>NAD(+)</name>
        <dbReference type="ChEBI" id="CHEBI:57540"/>
    </ligand>
</feature>
<dbReference type="PROSITE" id="PS01055">
    <property type="entry name" value="DNA_LIGASE_N1"/>
    <property type="match status" value="1"/>
</dbReference>
<keyword evidence="6 12" id="KW-0862">Zinc</keyword>
<dbReference type="Gene3D" id="1.10.150.20">
    <property type="entry name" value="5' to 3' exonuclease, C-terminal subdomain"/>
    <property type="match status" value="2"/>
</dbReference>
<dbReference type="GO" id="GO:0003911">
    <property type="term" value="F:DNA ligase (NAD+) activity"/>
    <property type="evidence" value="ECO:0007669"/>
    <property type="project" value="UniProtKB-EC"/>
</dbReference>
<evidence type="ECO:0000256" key="13">
    <source>
        <dbReference type="RuleBase" id="RU000618"/>
    </source>
</evidence>
<feature type="binding site" evidence="12">
    <location>
        <position position="408"/>
    </location>
    <ligand>
        <name>Zn(2+)</name>
        <dbReference type="ChEBI" id="CHEBI:29105"/>
    </ligand>
</feature>
<dbReference type="Gene3D" id="3.30.470.30">
    <property type="entry name" value="DNA ligase/mRNA capping enzyme"/>
    <property type="match status" value="1"/>
</dbReference>
<keyword evidence="5 12" id="KW-0227">DNA damage</keyword>
<keyword evidence="4 12" id="KW-0479">Metal-binding</keyword>
<proteinExistence type="inferred from homology"/>
<evidence type="ECO:0000256" key="10">
    <source>
        <dbReference type="ARBA" id="ARBA00023211"/>
    </source>
</evidence>
<evidence type="ECO:0000256" key="11">
    <source>
        <dbReference type="ARBA" id="ARBA00034005"/>
    </source>
</evidence>
<feature type="binding site" evidence="12">
    <location>
        <position position="116"/>
    </location>
    <ligand>
        <name>NAD(+)</name>
        <dbReference type="ChEBI" id="CHEBI:57540"/>
    </ligand>
</feature>
<keyword evidence="8 12" id="KW-0520">NAD</keyword>
<keyword evidence="16" id="KW-1185">Reference proteome</keyword>
<evidence type="ECO:0000256" key="1">
    <source>
        <dbReference type="ARBA" id="ARBA00004067"/>
    </source>
</evidence>
<evidence type="ECO:0000313" key="16">
    <source>
        <dbReference type="Proteomes" id="UP000658131"/>
    </source>
</evidence>
<comment type="similarity">
    <text evidence="12">Belongs to the NAD-dependent DNA ligase family. LigA subfamily.</text>
</comment>
<dbReference type="Proteomes" id="UP000658131">
    <property type="component" value="Unassembled WGS sequence"/>
</dbReference>
<feature type="domain" description="BRCT" evidence="14">
    <location>
        <begin position="585"/>
        <end position="666"/>
    </location>
</feature>
<protein>
    <recommendedName>
        <fullName evidence="12 13">DNA ligase</fullName>
        <ecNumber evidence="12 13">6.5.1.2</ecNumber>
    </recommendedName>
    <alternativeName>
        <fullName evidence="12">Polydeoxyribonucleotide synthase [NAD(+)]</fullName>
    </alternativeName>
</protein>
<feature type="binding site" evidence="12">
    <location>
        <begin position="35"/>
        <end position="39"/>
    </location>
    <ligand>
        <name>NAD(+)</name>
        <dbReference type="ChEBI" id="CHEBI:57540"/>
    </ligand>
</feature>
<organism evidence="15 16">
    <name type="scientific">Yanshouia hominis</name>
    <dbReference type="NCBI Taxonomy" id="2763673"/>
    <lineage>
        <taxon>Bacteria</taxon>
        <taxon>Bacillati</taxon>
        <taxon>Bacillota</taxon>
        <taxon>Clostridia</taxon>
        <taxon>Eubacteriales</taxon>
        <taxon>Oscillospiraceae</taxon>
        <taxon>Yanshouia</taxon>
    </lineage>
</organism>
<dbReference type="InterPro" id="IPR041663">
    <property type="entry name" value="DisA/LigA_HHH"/>
</dbReference>
<dbReference type="Pfam" id="PF14520">
    <property type="entry name" value="HHH_5"/>
    <property type="match status" value="1"/>
</dbReference>
<feature type="binding site" evidence="12">
    <location>
        <position position="423"/>
    </location>
    <ligand>
        <name>Zn(2+)</name>
        <dbReference type="ChEBI" id="CHEBI:29105"/>
    </ligand>
</feature>
<dbReference type="InterPro" id="IPR004149">
    <property type="entry name" value="Znf_DNAligase_C4"/>
</dbReference>
<evidence type="ECO:0000313" key="15">
    <source>
        <dbReference type="EMBL" id="MBC8576715.1"/>
    </source>
</evidence>
<dbReference type="Gene3D" id="2.40.50.140">
    <property type="entry name" value="Nucleic acid-binding proteins"/>
    <property type="match status" value="1"/>
</dbReference>
<dbReference type="Pfam" id="PF03119">
    <property type="entry name" value="DNA_ligase_ZBD"/>
    <property type="match status" value="1"/>
</dbReference>
<feature type="binding site" evidence="12">
    <location>
        <begin position="85"/>
        <end position="86"/>
    </location>
    <ligand>
        <name>NAD(+)</name>
        <dbReference type="ChEBI" id="CHEBI:57540"/>
    </ligand>
</feature>
<feature type="binding site" evidence="12">
    <location>
        <position position="405"/>
    </location>
    <ligand>
        <name>Zn(2+)</name>
        <dbReference type="ChEBI" id="CHEBI:29105"/>
    </ligand>
</feature>
<evidence type="ECO:0000256" key="3">
    <source>
        <dbReference type="ARBA" id="ARBA00022705"/>
    </source>
</evidence>
<dbReference type="SUPFAM" id="SSF52113">
    <property type="entry name" value="BRCT domain"/>
    <property type="match status" value="1"/>
</dbReference>
<comment type="cofactor">
    <cofactor evidence="12">
        <name>Mg(2+)</name>
        <dbReference type="ChEBI" id="CHEBI:18420"/>
    </cofactor>
    <cofactor evidence="12">
        <name>Mn(2+)</name>
        <dbReference type="ChEBI" id="CHEBI:29035"/>
    </cofactor>
</comment>
<keyword evidence="10 12" id="KW-0464">Manganese</keyword>
<evidence type="ECO:0000259" key="14">
    <source>
        <dbReference type="PROSITE" id="PS50172"/>
    </source>
</evidence>
<dbReference type="HAMAP" id="MF_01588">
    <property type="entry name" value="DNA_ligase_A"/>
    <property type="match status" value="1"/>
</dbReference>
<evidence type="ECO:0000256" key="12">
    <source>
        <dbReference type="HAMAP-Rule" id="MF_01588"/>
    </source>
</evidence>
<keyword evidence="3 12" id="KW-0235">DNA replication</keyword>
<dbReference type="SUPFAM" id="SSF50249">
    <property type="entry name" value="Nucleic acid-binding proteins"/>
    <property type="match status" value="1"/>
</dbReference>
<sequence>MTPKEAAAARSAELRGLIERCNYEYHVLDNPTLEDFEYDALTRELRAIEAEYPELATPDSPTQKVGAPILENTFAPVQHEVQMGSLQDVFSTGEVVQFDQRVRERLGNLPVEYVVEPKIDGLSVSLEYRDGIFVRGSTRGDGFVGEDVTENLRTIRSIPKTLPEALPFLEVRGEVYLPLENFSKIVAQQELNDERPFKNPRNAAAGSLRQKDPRVTAKRMLDLLVFNIQQMEGRQAASHTESLDLLRSYGFPVIPNFHAVDTIDEAIAEIGEIGERRGENPYDIDGAVVKVNSFAQRETLGSTAKFPRWAVAYKYPPEEKETTLLAVEVKVGRTGALTPTAVFEPISLAGTTVSRAVLHNQDFIDEKQIAVGDVIRVRKAGEIIPEVLSVVRHSGNPVYHLPDRCPSCGQPVSRDGDDAAIRCQNLACPAQLLRNLIHFASRDAMDIEGLGEAMVELLVGEGLLASPVDLYRLRTEQLSGLERLGEKSAANLIAAIGHSKGNDLSRLLFGLGIRNIGQKASQLLARRFGSMDGLLRADRESLTAIDSLGEVMADSLLSFFAQDENRMMIAQLASLGVNMTCFDRPASDRLAGLTFVLTGTLPSLTRGEAASLIEGQGGKVSGSVSKKTSYVVAGEEAGSKLTKAQSLGVPVLDEAGLLVLLEEKRS</sequence>
<dbReference type="Gene3D" id="6.20.10.30">
    <property type="match status" value="1"/>
</dbReference>
<dbReference type="CDD" id="cd00114">
    <property type="entry name" value="LIGANc"/>
    <property type="match status" value="1"/>
</dbReference>
<dbReference type="Pfam" id="PF00533">
    <property type="entry name" value="BRCT"/>
    <property type="match status" value="1"/>
</dbReference>
<reference evidence="15 16" key="1">
    <citation type="submission" date="2020-08" db="EMBL/GenBank/DDBJ databases">
        <title>Genome public.</title>
        <authorList>
            <person name="Liu C."/>
            <person name="Sun Q."/>
        </authorList>
    </citation>
    <scope>NUCLEOTIDE SEQUENCE [LARGE SCALE GENOMIC DNA]</scope>
    <source>
        <strain evidence="15 16">BX1</strain>
    </source>
</reference>
<feature type="binding site" evidence="12">
    <location>
        <position position="428"/>
    </location>
    <ligand>
        <name>Zn(2+)</name>
        <dbReference type="ChEBI" id="CHEBI:29105"/>
    </ligand>
</feature>
<dbReference type="InterPro" id="IPR003583">
    <property type="entry name" value="Hlx-hairpin-Hlx_DNA-bd_motif"/>
</dbReference>
<accession>A0ABR7NKH3</accession>